<dbReference type="PANTHER" id="PTHR43877">
    <property type="entry name" value="AMINOALKYLPHOSPHONATE N-ACETYLTRANSFERASE-RELATED-RELATED"/>
    <property type="match status" value="1"/>
</dbReference>
<evidence type="ECO:0000256" key="2">
    <source>
        <dbReference type="ARBA" id="ARBA00023315"/>
    </source>
</evidence>
<dbReference type="AlphaFoldDB" id="A0A0K1JPI6"/>
<evidence type="ECO:0000313" key="5">
    <source>
        <dbReference type="Proteomes" id="UP000066480"/>
    </source>
</evidence>
<dbReference type="PROSITE" id="PS51186">
    <property type="entry name" value="GNAT"/>
    <property type="match status" value="1"/>
</dbReference>
<dbReference type="Pfam" id="PF00583">
    <property type="entry name" value="Acetyltransf_1"/>
    <property type="match status" value="1"/>
</dbReference>
<keyword evidence="5" id="KW-1185">Reference proteome</keyword>
<gene>
    <name evidence="4" type="ORF">VV02_04295</name>
</gene>
<dbReference type="KEGG" id="lmoi:VV02_04295"/>
<feature type="domain" description="N-acetyltransferase" evidence="3">
    <location>
        <begin position="5"/>
        <end position="151"/>
    </location>
</feature>
<evidence type="ECO:0000256" key="1">
    <source>
        <dbReference type="ARBA" id="ARBA00022679"/>
    </source>
</evidence>
<dbReference type="STRING" id="571913.VV02_04295"/>
<dbReference type="Proteomes" id="UP000066480">
    <property type="component" value="Chromosome"/>
</dbReference>
<dbReference type="PATRIC" id="fig|571913.6.peg.878"/>
<keyword evidence="2" id="KW-0012">Acyltransferase</keyword>
<keyword evidence="1 4" id="KW-0808">Transferase</keyword>
<dbReference type="InterPro" id="IPR000182">
    <property type="entry name" value="GNAT_dom"/>
</dbReference>
<dbReference type="SUPFAM" id="SSF55729">
    <property type="entry name" value="Acyl-CoA N-acyltransferases (Nat)"/>
    <property type="match status" value="1"/>
</dbReference>
<dbReference type="CDD" id="cd04301">
    <property type="entry name" value="NAT_SF"/>
    <property type="match status" value="1"/>
</dbReference>
<reference evidence="4 5" key="1">
    <citation type="submission" date="2015-03" db="EMBL/GenBank/DDBJ databases">
        <title>Luteipulveratus halotolerans sp. nov., a novel actinobacterium (Dermacoccaceae) from Sarawak, Malaysia.</title>
        <authorList>
            <person name="Juboi H."/>
            <person name="Basik A."/>
            <person name="Shamsul S.S."/>
            <person name="Arnold P."/>
            <person name="Schmitt E.K."/>
            <person name="Sanglier J.-J."/>
            <person name="Yeo T."/>
        </authorList>
    </citation>
    <scope>NUCLEOTIDE SEQUENCE [LARGE SCALE GENOMIC DNA]</scope>
    <source>
        <strain evidence="4 5">MN07-A0370</strain>
    </source>
</reference>
<dbReference type="InterPro" id="IPR016181">
    <property type="entry name" value="Acyl_CoA_acyltransferase"/>
</dbReference>
<dbReference type="EMBL" id="CP011112">
    <property type="protein sequence ID" value="AKU18629.1"/>
    <property type="molecule type" value="Genomic_DNA"/>
</dbReference>
<accession>A0A0K1JPI6</accession>
<evidence type="ECO:0000259" key="3">
    <source>
        <dbReference type="PROSITE" id="PS51186"/>
    </source>
</evidence>
<name>A0A0K1JPI6_9MICO</name>
<protein>
    <submittedName>
        <fullName evidence="4">GNAT family acetyltransferase</fullName>
    </submittedName>
</protein>
<organism evidence="4 5">
    <name type="scientific">Luteipulveratus mongoliensis</name>
    <dbReference type="NCBI Taxonomy" id="571913"/>
    <lineage>
        <taxon>Bacteria</taxon>
        <taxon>Bacillati</taxon>
        <taxon>Actinomycetota</taxon>
        <taxon>Actinomycetes</taxon>
        <taxon>Micrococcales</taxon>
        <taxon>Dermacoccaceae</taxon>
        <taxon>Luteipulveratus</taxon>
    </lineage>
</organism>
<sequence length="151" mass="16039">MTGGVRVARARAEQVPAIVGLLADDHLGSGRERSGDDPAYASAFARIDADPNQLLAVVLDGDDVVGTLQLSFIPGLSRGGVLRAQIESVRVAASQRGSGLGTRLFEWAIDYSRERGAGLVQLTTDKSRPEAKAFYERLGFTASHDGMKLAL</sequence>
<proteinExistence type="predicted"/>
<dbReference type="GO" id="GO:0016747">
    <property type="term" value="F:acyltransferase activity, transferring groups other than amino-acyl groups"/>
    <property type="evidence" value="ECO:0007669"/>
    <property type="project" value="InterPro"/>
</dbReference>
<dbReference type="Gene3D" id="3.40.630.30">
    <property type="match status" value="1"/>
</dbReference>
<evidence type="ECO:0000313" key="4">
    <source>
        <dbReference type="EMBL" id="AKU18629.1"/>
    </source>
</evidence>
<dbReference type="InterPro" id="IPR050832">
    <property type="entry name" value="Bact_Acetyltransf"/>
</dbReference>